<feature type="signal peptide" evidence="1">
    <location>
        <begin position="1"/>
        <end position="25"/>
    </location>
</feature>
<evidence type="ECO:0008006" key="4">
    <source>
        <dbReference type="Google" id="ProtNLM"/>
    </source>
</evidence>
<comment type="caution">
    <text evidence="2">The sequence shown here is derived from an EMBL/GenBank/DDBJ whole genome shotgun (WGS) entry which is preliminary data.</text>
</comment>
<sequence length="274" mass="31744">MMIMKELKLLFVAFLLFLSVGNAKAQCTFHNTAFKSGEFLAYNLYYNWKFVWVKAGTASMSTVQSKYKGHPAYRCSLITRGNSKVDDFFVLRDTLLCYNTLELAPLYFRKGAREGKRYTVDEVFYSYSGGNCHVNQQRYWGDDGHVDKEKHTYQECVFDMMSIFLRARSFVPDKWKKGNVVKFPIVDGRNNTPAQIRFDGKLNIKADNGHKYRCLRLAYMELEDGKYKRIVDFYVTDDSNHIPVRLDMYLRFGTAKAFLTGIKGNKSPITSVIN</sequence>
<dbReference type="Proteomes" id="UP000887043">
    <property type="component" value="Unassembled WGS sequence"/>
</dbReference>
<dbReference type="AlphaFoldDB" id="A0AA37ME75"/>
<keyword evidence="1" id="KW-0732">Signal</keyword>
<feature type="chain" id="PRO_5041222763" description="DUF3108 domain-containing protein" evidence="1">
    <location>
        <begin position="26"/>
        <end position="274"/>
    </location>
</feature>
<name>A0AA37ME75_SEGBR</name>
<evidence type="ECO:0000313" key="3">
    <source>
        <dbReference type="Proteomes" id="UP000887043"/>
    </source>
</evidence>
<organism evidence="2 3">
    <name type="scientific">Segatella bryantii</name>
    <name type="common">Prevotella bryantii</name>
    <dbReference type="NCBI Taxonomy" id="77095"/>
    <lineage>
        <taxon>Bacteria</taxon>
        <taxon>Pseudomonadati</taxon>
        <taxon>Bacteroidota</taxon>
        <taxon>Bacteroidia</taxon>
        <taxon>Bacteroidales</taxon>
        <taxon>Prevotellaceae</taxon>
        <taxon>Segatella</taxon>
    </lineage>
</organism>
<accession>A0AA37ME75</accession>
<gene>
    <name evidence="2" type="ORF">PRRU23_15330</name>
</gene>
<dbReference type="InterPro" id="IPR021457">
    <property type="entry name" value="DUF3108"/>
</dbReference>
<evidence type="ECO:0000313" key="2">
    <source>
        <dbReference type="EMBL" id="GJG27833.1"/>
    </source>
</evidence>
<protein>
    <recommendedName>
        <fullName evidence="4">DUF3108 domain-containing protein</fullName>
    </recommendedName>
</protein>
<dbReference type="EMBL" id="BPTR01000001">
    <property type="protein sequence ID" value="GJG27833.1"/>
    <property type="molecule type" value="Genomic_DNA"/>
</dbReference>
<evidence type="ECO:0000256" key="1">
    <source>
        <dbReference type="SAM" id="SignalP"/>
    </source>
</evidence>
<proteinExistence type="predicted"/>
<dbReference type="Pfam" id="PF11306">
    <property type="entry name" value="DUF3108"/>
    <property type="match status" value="1"/>
</dbReference>
<reference evidence="2" key="1">
    <citation type="submission" date="2021-08" db="EMBL/GenBank/DDBJ databases">
        <title>Prevotella lacticifex sp. nov., isolated from rumen of cow.</title>
        <authorList>
            <person name="Shinkai T."/>
            <person name="Ikeyama N."/>
            <person name="Kumagai M."/>
            <person name="Ohmori H."/>
            <person name="Sakamoto M."/>
            <person name="Ohkuma M."/>
            <person name="Mitsumori M."/>
        </authorList>
    </citation>
    <scope>NUCLEOTIDE SEQUENCE</scope>
    <source>
        <strain evidence="2">DSM 11371</strain>
    </source>
</reference>